<dbReference type="Pfam" id="PF00528">
    <property type="entry name" value="BPD_transp_1"/>
    <property type="match status" value="2"/>
</dbReference>
<evidence type="ECO:0000256" key="7">
    <source>
        <dbReference type="ARBA" id="ARBA00022989"/>
    </source>
</evidence>
<dbReference type="Proteomes" id="UP000254626">
    <property type="component" value="Unassembled WGS sequence"/>
</dbReference>
<comment type="subcellular location">
    <subcellularLocation>
        <location evidence="1 12">Cell membrane</location>
        <topology evidence="1 12">Multi-pass membrane protein</topology>
    </subcellularLocation>
</comment>
<evidence type="ECO:0000313" key="15">
    <source>
        <dbReference type="EMBL" id="SUP26116.1"/>
    </source>
</evidence>
<dbReference type="CDD" id="cd06261">
    <property type="entry name" value="TM_PBP2"/>
    <property type="match status" value="2"/>
</dbReference>
<dbReference type="RefSeq" id="WP_061056694.1">
    <property type="nucleotide sequence ID" value="NZ_CABLBX010000003.1"/>
</dbReference>
<dbReference type="InterPro" id="IPR000515">
    <property type="entry name" value="MetI-like"/>
</dbReference>
<reference evidence="15 17" key="3">
    <citation type="submission" date="2018-06" db="EMBL/GenBank/DDBJ databases">
        <authorList>
            <consortium name="Pathogen Informatics"/>
            <person name="Doyle S."/>
        </authorList>
    </citation>
    <scope>NUCLEOTIDE SEQUENCE [LARGE SCALE GENOMIC DNA]</scope>
    <source>
        <strain evidence="15 17">NCTC11327</strain>
    </source>
</reference>
<dbReference type="GeneID" id="29385080"/>
<evidence type="ECO:0000256" key="5">
    <source>
        <dbReference type="ARBA" id="ARBA00022692"/>
    </source>
</evidence>
<evidence type="ECO:0000313" key="17">
    <source>
        <dbReference type="Proteomes" id="UP000254626"/>
    </source>
</evidence>
<evidence type="ECO:0000256" key="6">
    <source>
        <dbReference type="ARBA" id="ARBA00022737"/>
    </source>
</evidence>
<feature type="transmembrane region" description="Helical" evidence="12">
    <location>
        <begin position="437"/>
        <end position="464"/>
    </location>
</feature>
<keyword evidence="4" id="KW-0997">Cell inner membrane</keyword>
<feature type="transmembrane region" description="Helical" evidence="12">
    <location>
        <begin position="484"/>
        <end position="515"/>
    </location>
</feature>
<comment type="function">
    <text evidence="9">Part of the ABC transporter complex FbpABC (TC 3.A.1.10.1) involved in Fe(3+) ions import. Probably responsible for the translocation of the substrate across the membrane.</text>
</comment>
<feature type="transmembrane region" description="Helical" evidence="12">
    <location>
        <begin position="615"/>
        <end position="638"/>
    </location>
</feature>
<reference evidence="16" key="1">
    <citation type="submission" date="2015-12" db="EMBL/GenBank/DDBJ databases">
        <title>FDA dAtabase for Regulatory Grade micrObial Sequences (FDA-ARGOS): Supporting development and validation of Infectious Disease Dx tests.</title>
        <authorList>
            <person name="Hoffmann M."/>
            <person name="Allard M."/>
            <person name="Evans P."/>
            <person name="Brown E."/>
            <person name="Tallon L.J."/>
            <person name="Sadzewicz L."/>
            <person name="Sengamalay N."/>
            <person name="Ott S."/>
            <person name="Godinez A."/>
            <person name="Nagaraj S."/>
            <person name="Vyas G."/>
            <person name="Aluvathingal J."/>
            <person name="Nadendla S."/>
            <person name="Geyer C."/>
            <person name="Sichtig H."/>
        </authorList>
    </citation>
    <scope>NUCLEOTIDE SEQUENCE [LARGE SCALE GENOMIC DNA]</scope>
    <source>
        <strain evidence="16">ATCC 33809</strain>
    </source>
</reference>
<sequence>MNEQIQALNLTTSQPRRIDAVFYWLGVMVFSFILLPSFALDYGLFESTADEFYDAMGWSSVNISWLWFSLPLFLIVRPLQPAGRQHKVRHYLDIGYSALCMLVILISSWLAHQGLGYSTILLFIALGAVMTTAFARLEYLGGDHFVIGSLISIILLIAIFIIFPSIAIFLPMFKDEMGQWTAWQFMEILSQSHTLSVIRNSIVLGIAVGVGATFFGLIFAIYTTRIAKRSAFIARVFSILPIVTPPFIVGLGVTLMLGRSGYITELMVDWFGLQKTNWLYGFTGIWLAQVLAFAPMSFMILDGALKSLHPSLEEASYTLKANRYQTFFGIIIPLLKPALANSFLIIFVQSLADFSNPLVLGGSFDVLATQIYFYIAGAQLDYASASTLGSVLLLFSLAIFVVQYLWIGQRSYVTISGKAYRGDVQDMPASLKLGVTLTLYVWMVFNVLLYGSIFFGSFTVNWGVDYTLTLQNYLNLFGNGMSDGAWPSLITTMIYAGVAAPITALFGLLIAYVVVRQQFYGKKVIEFSTMLCFAVPGTVAGVSYILAFNDAPIYLTGTAAIVVISMVMRNVPVGIRSGIAGLGQLDKSLDEASLSLRASSLQTIRHIILPLLRPAILSTLVYSFVRAMTTVSAIIFLVTPETRVATSYILNRVEDGEYGIAIAYGSVLIVVMLAIILLFDLLVGEARISRSKATNQDS</sequence>
<keyword evidence="8 12" id="KW-0472">Membrane</keyword>
<evidence type="ECO:0000313" key="14">
    <source>
        <dbReference type="EMBL" id="AMF94882.1"/>
    </source>
</evidence>
<dbReference type="GO" id="GO:0055085">
    <property type="term" value="P:transmembrane transport"/>
    <property type="evidence" value="ECO:0007669"/>
    <property type="project" value="InterPro"/>
</dbReference>
<dbReference type="FunFam" id="1.10.3720.10:FF:000120">
    <property type="entry name" value="Iron(III) ABC transporter permease"/>
    <property type="match status" value="1"/>
</dbReference>
<feature type="transmembrane region" description="Helical" evidence="12">
    <location>
        <begin position="21"/>
        <end position="40"/>
    </location>
</feature>
<accession>A0AAX2LPD4</accession>
<organism evidence="15 17">
    <name type="scientific">Vibrio fluvialis</name>
    <dbReference type="NCBI Taxonomy" id="676"/>
    <lineage>
        <taxon>Bacteria</taxon>
        <taxon>Pseudomonadati</taxon>
        <taxon>Pseudomonadota</taxon>
        <taxon>Gammaproteobacteria</taxon>
        <taxon>Vibrionales</taxon>
        <taxon>Vibrionaceae</taxon>
        <taxon>Vibrio</taxon>
    </lineage>
</organism>
<reference evidence="14" key="2">
    <citation type="submission" date="2018-01" db="EMBL/GenBank/DDBJ databases">
        <title>FDA dAtabase for Regulatory Grade micrObial Sequences (FDA-ARGOS): Supporting development and validation of Infectious Disease Dx tests.</title>
        <authorList>
            <person name="Hoffmann M."/>
            <person name="Allard M."/>
            <person name="Evans P."/>
            <person name="Brown E."/>
            <person name="Tallon L."/>
            <person name="Sadzewicz L."/>
            <person name="Sengamalay N."/>
            <person name="Ott S."/>
            <person name="Godinez A."/>
            <person name="Nagaraj S."/>
            <person name="Vyas G."/>
            <person name="Aluvathingal J."/>
            <person name="Nadendla S."/>
            <person name="Geyer C."/>
            <person name="Sichtig H."/>
        </authorList>
    </citation>
    <scope>NUCLEOTIDE SEQUENCE</scope>
    <source>
        <strain evidence="14">ATCC 33809</strain>
    </source>
</reference>
<keyword evidence="5 12" id="KW-0812">Transmembrane</keyword>
<feature type="transmembrane region" description="Helical" evidence="12">
    <location>
        <begin position="117"/>
        <end position="135"/>
    </location>
</feature>
<feature type="transmembrane region" description="Helical" evidence="12">
    <location>
        <begin position="388"/>
        <end position="407"/>
    </location>
</feature>
<evidence type="ECO:0000256" key="3">
    <source>
        <dbReference type="ARBA" id="ARBA00022475"/>
    </source>
</evidence>
<keyword evidence="7 12" id="KW-1133">Transmembrane helix</keyword>
<feature type="transmembrane region" description="Helical" evidence="12">
    <location>
        <begin position="527"/>
        <end position="547"/>
    </location>
</feature>
<proteinExistence type="inferred from homology"/>
<feature type="transmembrane region" description="Helical" evidence="12">
    <location>
        <begin position="202"/>
        <end position="224"/>
    </location>
</feature>
<comment type="subunit">
    <text evidence="11">The complex is composed of two ATP-binding proteins (FbpC), two transmembrane proteins (FbpB) and a solute-binding protein (FbpA).</text>
</comment>
<dbReference type="GO" id="GO:0005886">
    <property type="term" value="C:plasma membrane"/>
    <property type="evidence" value="ECO:0007669"/>
    <property type="project" value="UniProtKB-SubCell"/>
</dbReference>
<feature type="domain" description="ABC transmembrane type-1" evidence="13">
    <location>
        <begin position="198"/>
        <end position="403"/>
    </location>
</feature>
<evidence type="ECO:0000256" key="9">
    <source>
        <dbReference type="ARBA" id="ARBA00053973"/>
    </source>
</evidence>
<feature type="transmembrane region" description="Helical" evidence="12">
    <location>
        <begin position="147"/>
        <end position="170"/>
    </location>
</feature>
<protein>
    <submittedName>
        <fullName evidence="14">Iron ABC transporter permease</fullName>
    </submittedName>
    <submittedName>
        <fullName evidence="15">Iron(III) ABC transporter permease</fullName>
    </submittedName>
</protein>
<dbReference type="PANTHER" id="PTHR30183:SF7">
    <property type="entry name" value="FERRIC TRANSPORT SYSTEM PERMEASE PROTEIN FBPB 1-RELATED"/>
    <property type="match status" value="1"/>
</dbReference>
<feature type="transmembrane region" description="Helical" evidence="12">
    <location>
        <begin position="553"/>
        <end position="571"/>
    </location>
</feature>
<dbReference type="AlphaFoldDB" id="A0AAX2LPD4"/>
<dbReference type="EMBL" id="UHIP01000001">
    <property type="protein sequence ID" value="SUP26116.1"/>
    <property type="molecule type" value="Genomic_DNA"/>
</dbReference>
<dbReference type="Proteomes" id="UP000057088">
    <property type="component" value="Chromosome 2"/>
</dbReference>
<feature type="transmembrane region" description="Helical" evidence="12">
    <location>
        <begin position="658"/>
        <end position="683"/>
    </location>
</feature>
<evidence type="ECO:0000259" key="13">
    <source>
        <dbReference type="PROSITE" id="PS50928"/>
    </source>
</evidence>
<evidence type="ECO:0000256" key="12">
    <source>
        <dbReference type="RuleBase" id="RU363032"/>
    </source>
</evidence>
<dbReference type="PROSITE" id="PS50928">
    <property type="entry name" value="ABC_TM1"/>
    <property type="match status" value="2"/>
</dbReference>
<dbReference type="InterPro" id="IPR035906">
    <property type="entry name" value="MetI-like_sf"/>
</dbReference>
<feature type="transmembrane region" description="Helical" evidence="12">
    <location>
        <begin position="278"/>
        <end position="305"/>
    </location>
</feature>
<evidence type="ECO:0000256" key="11">
    <source>
        <dbReference type="ARBA" id="ARBA00065392"/>
    </source>
</evidence>
<dbReference type="Gene3D" id="1.10.3720.10">
    <property type="entry name" value="MetI-like"/>
    <property type="match status" value="2"/>
</dbReference>
<evidence type="ECO:0000256" key="8">
    <source>
        <dbReference type="ARBA" id="ARBA00023136"/>
    </source>
</evidence>
<dbReference type="FunFam" id="1.10.3720.10:FF:000093">
    <property type="entry name" value="Iron(III) ABC transporter, permease protein"/>
    <property type="match status" value="1"/>
</dbReference>
<evidence type="ECO:0000256" key="1">
    <source>
        <dbReference type="ARBA" id="ARBA00004651"/>
    </source>
</evidence>
<feature type="transmembrane region" description="Helical" evidence="12">
    <location>
        <begin position="236"/>
        <end position="258"/>
    </location>
</feature>
<feature type="transmembrane region" description="Helical" evidence="12">
    <location>
        <begin position="91"/>
        <end position="111"/>
    </location>
</feature>
<keyword evidence="2 12" id="KW-0813">Transport</keyword>
<feature type="transmembrane region" description="Helical" evidence="12">
    <location>
        <begin position="326"/>
        <end position="348"/>
    </location>
</feature>
<keyword evidence="16" id="KW-1185">Reference proteome</keyword>
<dbReference type="PANTHER" id="PTHR30183">
    <property type="entry name" value="MOLYBDENUM TRANSPORT SYSTEM PERMEASE PROTEIN MODB"/>
    <property type="match status" value="1"/>
</dbReference>
<name>A0AAX2LPD4_VIBFL</name>
<dbReference type="SUPFAM" id="SSF161098">
    <property type="entry name" value="MetI-like"/>
    <property type="match status" value="2"/>
</dbReference>
<gene>
    <name evidence="15" type="primary">modB_1</name>
    <name evidence="14" type="ORF">AL536_15665</name>
    <name evidence="15" type="ORF">NCTC11327_01884</name>
</gene>
<keyword evidence="6" id="KW-0677">Repeat</keyword>
<evidence type="ECO:0000313" key="16">
    <source>
        <dbReference type="Proteomes" id="UP000057088"/>
    </source>
</evidence>
<feature type="domain" description="ABC transmembrane type-1" evidence="13">
    <location>
        <begin position="489"/>
        <end position="679"/>
    </location>
</feature>
<evidence type="ECO:0000256" key="4">
    <source>
        <dbReference type="ARBA" id="ARBA00022519"/>
    </source>
</evidence>
<comment type="similarity">
    <text evidence="10">Belongs to the binding-protein-dependent transport system permease family. FbpB subfamily.</text>
</comment>
<dbReference type="EMBL" id="CP014035">
    <property type="protein sequence ID" value="AMF94882.1"/>
    <property type="molecule type" value="Genomic_DNA"/>
</dbReference>
<evidence type="ECO:0000256" key="10">
    <source>
        <dbReference type="ARBA" id="ARBA00060945"/>
    </source>
</evidence>
<keyword evidence="3" id="KW-1003">Cell membrane</keyword>
<feature type="transmembrane region" description="Helical" evidence="12">
    <location>
        <begin position="60"/>
        <end position="79"/>
    </location>
</feature>
<dbReference type="KEGG" id="vfl:AL536_15665"/>
<evidence type="ECO:0000256" key="2">
    <source>
        <dbReference type="ARBA" id="ARBA00022448"/>
    </source>
</evidence>